<feature type="transmembrane region" description="Helical" evidence="5">
    <location>
        <begin position="90"/>
        <end position="110"/>
    </location>
</feature>
<dbReference type="OrthoDB" id="9795248at2"/>
<dbReference type="InterPro" id="IPR051533">
    <property type="entry name" value="WaaL-like"/>
</dbReference>
<keyword evidence="4 5" id="KW-0472">Membrane</keyword>
<comment type="subcellular location">
    <subcellularLocation>
        <location evidence="1">Membrane</location>
        <topology evidence="1">Multi-pass membrane protein</topology>
    </subcellularLocation>
</comment>
<feature type="transmembrane region" description="Helical" evidence="5">
    <location>
        <begin position="322"/>
        <end position="345"/>
    </location>
</feature>
<gene>
    <name evidence="7" type="ORF">GCM10007966_04420</name>
</gene>
<keyword evidence="2 5" id="KW-0812">Transmembrane</keyword>
<evidence type="ECO:0000259" key="6">
    <source>
        <dbReference type="Pfam" id="PF04932"/>
    </source>
</evidence>
<dbReference type="Pfam" id="PF04932">
    <property type="entry name" value="Wzy_C"/>
    <property type="match status" value="1"/>
</dbReference>
<proteinExistence type="predicted"/>
<name>A0A917N988_9GAMM</name>
<feature type="transmembrane region" description="Helical" evidence="5">
    <location>
        <begin position="157"/>
        <end position="175"/>
    </location>
</feature>
<dbReference type="Proteomes" id="UP000630149">
    <property type="component" value="Unassembled WGS sequence"/>
</dbReference>
<dbReference type="RefSeq" id="WP_131775667.1">
    <property type="nucleotide sequence ID" value="NZ_BMOB01000001.1"/>
</dbReference>
<feature type="transmembrane region" description="Helical" evidence="5">
    <location>
        <begin position="182"/>
        <end position="199"/>
    </location>
</feature>
<evidence type="ECO:0000256" key="2">
    <source>
        <dbReference type="ARBA" id="ARBA00022692"/>
    </source>
</evidence>
<dbReference type="GO" id="GO:0016020">
    <property type="term" value="C:membrane"/>
    <property type="evidence" value="ECO:0007669"/>
    <property type="project" value="UniProtKB-SubCell"/>
</dbReference>
<dbReference type="AlphaFoldDB" id="A0A917N988"/>
<evidence type="ECO:0000256" key="3">
    <source>
        <dbReference type="ARBA" id="ARBA00022989"/>
    </source>
</evidence>
<feature type="transmembrane region" description="Helical" evidence="5">
    <location>
        <begin position="226"/>
        <end position="243"/>
    </location>
</feature>
<evidence type="ECO:0000313" key="7">
    <source>
        <dbReference type="EMBL" id="GGI79038.1"/>
    </source>
</evidence>
<dbReference type="PANTHER" id="PTHR37422:SF13">
    <property type="entry name" value="LIPOPOLYSACCHARIDE BIOSYNTHESIS PROTEIN PA4999-RELATED"/>
    <property type="match status" value="1"/>
</dbReference>
<reference evidence="7" key="2">
    <citation type="submission" date="2020-09" db="EMBL/GenBank/DDBJ databases">
        <authorList>
            <person name="Sun Q."/>
            <person name="Ohkuma M."/>
        </authorList>
    </citation>
    <scope>NUCLEOTIDE SEQUENCE</scope>
    <source>
        <strain evidence="7">JCM 13919</strain>
    </source>
</reference>
<feature type="transmembrane region" description="Helical" evidence="5">
    <location>
        <begin position="65"/>
        <end position="84"/>
    </location>
</feature>
<reference evidence="7" key="1">
    <citation type="journal article" date="2014" name="Int. J. Syst. Evol. Microbiol.">
        <title>Complete genome sequence of Corynebacterium casei LMG S-19264T (=DSM 44701T), isolated from a smear-ripened cheese.</title>
        <authorList>
            <consortium name="US DOE Joint Genome Institute (JGI-PGF)"/>
            <person name="Walter F."/>
            <person name="Albersmeier A."/>
            <person name="Kalinowski J."/>
            <person name="Ruckert C."/>
        </authorList>
    </citation>
    <scope>NUCLEOTIDE SEQUENCE</scope>
    <source>
        <strain evidence="7">JCM 13919</strain>
    </source>
</reference>
<evidence type="ECO:0000256" key="4">
    <source>
        <dbReference type="ARBA" id="ARBA00023136"/>
    </source>
</evidence>
<feature type="transmembrane region" description="Helical" evidence="5">
    <location>
        <begin position="205"/>
        <end position="221"/>
    </location>
</feature>
<evidence type="ECO:0000313" key="8">
    <source>
        <dbReference type="Proteomes" id="UP000630149"/>
    </source>
</evidence>
<feature type="transmembrane region" description="Helical" evidence="5">
    <location>
        <begin position="357"/>
        <end position="390"/>
    </location>
</feature>
<accession>A0A917N988</accession>
<evidence type="ECO:0000256" key="1">
    <source>
        <dbReference type="ARBA" id="ARBA00004141"/>
    </source>
</evidence>
<keyword evidence="8" id="KW-1185">Reference proteome</keyword>
<dbReference type="PANTHER" id="PTHR37422">
    <property type="entry name" value="TEICHURONIC ACID BIOSYNTHESIS PROTEIN TUAE"/>
    <property type="match status" value="1"/>
</dbReference>
<sequence>MLKTLKLTWQKDEAVWASMIFAAALMSIPLSSTARSIFLSVSVAWIAFHPTYYPELQQVFRKPWCISAILIFILAAFGCLWSPAAWHERFMVLEKYLKFLYLPILVVGFKDKRTRQFALYAFILAMTITCFISFLKAAHIGSFKEPDDPGFVFHNHIITGYMMVLAAFITALFAYRCQGKSRLGYGLLAGLFSYQILFINTGRTGYFIYIMLLALYLLQVLSLRKALLAGFIACSILFGAFSFNSEIQNRLYTIVSEWQSYQDNQNKDTSLGYRFQFHQFAKQLFYRHPVVGNGTGGFTHQFGEEKPVPSWDRRLLEPHSQYWFIATELGMLGLIAFMLFFGALFKATMRLDKMKAIALAVMLSFLVGGLSDSLLLYSGSGFILIAMMALCLGEEKSE</sequence>
<dbReference type="EMBL" id="BMOB01000001">
    <property type="protein sequence ID" value="GGI79038.1"/>
    <property type="molecule type" value="Genomic_DNA"/>
</dbReference>
<comment type="caution">
    <text evidence="7">The sequence shown here is derived from an EMBL/GenBank/DDBJ whole genome shotgun (WGS) entry which is preliminary data.</text>
</comment>
<protein>
    <submittedName>
        <fullName evidence="7">O-antigen biosynthesis protein</fullName>
    </submittedName>
</protein>
<keyword evidence="3 5" id="KW-1133">Transmembrane helix</keyword>
<dbReference type="InterPro" id="IPR007016">
    <property type="entry name" value="O-antigen_ligase-rel_domated"/>
</dbReference>
<organism evidence="7 8">
    <name type="scientific">Legionella impletisoli</name>
    <dbReference type="NCBI Taxonomy" id="343510"/>
    <lineage>
        <taxon>Bacteria</taxon>
        <taxon>Pseudomonadati</taxon>
        <taxon>Pseudomonadota</taxon>
        <taxon>Gammaproteobacteria</taxon>
        <taxon>Legionellales</taxon>
        <taxon>Legionellaceae</taxon>
        <taxon>Legionella</taxon>
    </lineage>
</organism>
<feature type="domain" description="O-antigen ligase-related" evidence="6">
    <location>
        <begin position="195"/>
        <end position="338"/>
    </location>
</feature>
<feature type="transmembrane region" description="Helical" evidence="5">
    <location>
        <begin position="117"/>
        <end position="137"/>
    </location>
</feature>
<evidence type="ECO:0000256" key="5">
    <source>
        <dbReference type="SAM" id="Phobius"/>
    </source>
</evidence>